<feature type="transmembrane region" description="Helical" evidence="6">
    <location>
        <begin position="218"/>
        <end position="236"/>
    </location>
</feature>
<comment type="similarity">
    <text evidence="2">Belongs to the TerC family.</text>
</comment>
<protein>
    <submittedName>
        <fullName evidence="7">DUF475 domain-containing protein</fullName>
    </submittedName>
</protein>
<evidence type="ECO:0000256" key="6">
    <source>
        <dbReference type="SAM" id="Phobius"/>
    </source>
</evidence>
<feature type="transmembrane region" description="Helical" evidence="6">
    <location>
        <begin position="37"/>
        <end position="58"/>
    </location>
</feature>
<name>A0A7H0Y2C2_9BACL</name>
<dbReference type="EMBL" id="CP061172">
    <property type="protein sequence ID" value="QNR65230.1"/>
    <property type="molecule type" value="Genomic_DNA"/>
</dbReference>
<keyword evidence="3 6" id="KW-0812">Transmembrane</keyword>
<evidence type="ECO:0000256" key="1">
    <source>
        <dbReference type="ARBA" id="ARBA00004141"/>
    </source>
</evidence>
<evidence type="ECO:0000256" key="4">
    <source>
        <dbReference type="ARBA" id="ARBA00022989"/>
    </source>
</evidence>
<organism evidence="7 8">
    <name type="scientific">Paenibacillus peoriae</name>
    <dbReference type="NCBI Taxonomy" id="59893"/>
    <lineage>
        <taxon>Bacteria</taxon>
        <taxon>Bacillati</taxon>
        <taxon>Bacillota</taxon>
        <taxon>Bacilli</taxon>
        <taxon>Bacillales</taxon>
        <taxon>Paenibacillaceae</taxon>
        <taxon>Paenibacillus</taxon>
    </lineage>
</organism>
<dbReference type="InterPro" id="IPR022493">
    <property type="entry name" value="CHP03716_TM_YkoY"/>
</dbReference>
<keyword evidence="4 6" id="KW-1133">Transmembrane helix</keyword>
<feature type="transmembrane region" description="Helical" evidence="6">
    <location>
        <begin position="70"/>
        <end position="86"/>
    </location>
</feature>
<reference evidence="7 8" key="1">
    <citation type="submission" date="2020-09" db="EMBL/GenBank/DDBJ databases">
        <title>Characterization of Paenibacillus peoriae strain ZF390 with broad-spectrum antimicrobial activity as a potential biocontrol agent.</title>
        <authorList>
            <person name="Li L."/>
            <person name="Zhao Y."/>
            <person name="Li B."/>
            <person name="Xie X."/>
        </authorList>
    </citation>
    <scope>NUCLEOTIDE SEQUENCE [LARGE SCALE GENOMIC DNA]</scope>
    <source>
        <strain evidence="7 8">ZF390</strain>
    </source>
</reference>
<evidence type="ECO:0000256" key="5">
    <source>
        <dbReference type="ARBA" id="ARBA00023136"/>
    </source>
</evidence>
<feature type="transmembrane region" description="Helical" evidence="6">
    <location>
        <begin position="193"/>
        <end position="212"/>
    </location>
</feature>
<dbReference type="AlphaFoldDB" id="A0A7H0Y2C2"/>
<gene>
    <name evidence="7" type="ORF">IAQ67_15040</name>
</gene>
<evidence type="ECO:0000256" key="3">
    <source>
        <dbReference type="ARBA" id="ARBA00022692"/>
    </source>
</evidence>
<feature type="transmembrane region" description="Helical" evidence="6">
    <location>
        <begin position="92"/>
        <end position="109"/>
    </location>
</feature>
<feature type="transmembrane region" description="Helical" evidence="6">
    <location>
        <begin position="160"/>
        <end position="181"/>
    </location>
</feature>
<dbReference type="RefSeq" id="WP_190297137.1">
    <property type="nucleotide sequence ID" value="NZ_CP061172.1"/>
</dbReference>
<dbReference type="PANTHER" id="PTHR30238:SF6">
    <property type="entry name" value="TERC-LIKE PROTEIN"/>
    <property type="match status" value="1"/>
</dbReference>
<accession>A0A7H0Y2C2</accession>
<dbReference type="PANTHER" id="PTHR30238">
    <property type="entry name" value="MEMBRANE BOUND PREDICTED REDOX MODULATOR"/>
    <property type="match status" value="1"/>
</dbReference>
<dbReference type="Pfam" id="PF03741">
    <property type="entry name" value="TerC"/>
    <property type="match status" value="1"/>
</dbReference>
<dbReference type="GO" id="GO:0016020">
    <property type="term" value="C:membrane"/>
    <property type="evidence" value="ECO:0007669"/>
    <property type="project" value="UniProtKB-SubCell"/>
</dbReference>
<dbReference type="Proteomes" id="UP000516384">
    <property type="component" value="Chromosome"/>
</dbReference>
<dbReference type="InterPro" id="IPR005496">
    <property type="entry name" value="Integral_membrane_TerC"/>
</dbReference>
<evidence type="ECO:0000313" key="7">
    <source>
        <dbReference type="EMBL" id="QNR65230.1"/>
    </source>
</evidence>
<proteinExistence type="inferred from homology"/>
<dbReference type="NCBIfam" id="TIGR03716">
    <property type="entry name" value="R_switched_YkoY"/>
    <property type="match status" value="1"/>
</dbReference>
<evidence type="ECO:0000313" key="8">
    <source>
        <dbReference type="Proteomes" id="UP000516384"/>
    </source>
</evidence>
<evidence type="ECO:0000256" key="2">
    <source>
        <dbReference type="ARBA" id="ARBA00007511"/>
    </source>
</evidence>
<keyword evidence="5 6" id="KW-0472">Membrane</keyword>
<feature type="transmembrane region" description="Helical" evidence="6">
    <location>
        <begin position="130"/>
        <end position="154"/>
    </location>
</feature>
<sequence length="247" mass="27274">MDYISTIWQGVLSNFSDFFSWQGIVDTLSTSEAWGNILSLVLLEGLLSADNALVLAVMVRHLPVKQRKKALFYGLIGAYLFRFVAIGIGNYLVSMTAVTLLGAAYLAYISIKNLFFNNEDSEVQGKQRSFWGTVLAVEGMDIAFSIDSVIAAFGVSKQVWVLYIGGILGILMMRSIAQLFIKLIQKFPALEKTAFIIILIISIKMFAGVFGIHTPQSVFFFVLFGLFFGTIVLSMIRSKSATSVDKS</sequence>
<comment type="subcellular location">
    <subcellularLocation>
        <location evidence="1">Membrane</location>
        <topology evidence="1">Multi-pass membrane protein</topology>
    </subcellularLocation>
</comment>